<feature type="region of interest" description="Disordered" evidence="1">
    <location>
        <begin position="84"/>
        <end position="108"/>
    </location>
</feature>
<comment type="caution">
    <text evidence="2">The sequence shown here is derived from an EMBL/GenBank/DDBJ whole genome shotgun (WGS) entry which is preliminary data.</text>
</comment>
<name>A0A8K1LFH9_9PASS</name>
<organism evidence="2 3">
    <name type="scientific">Zosterops borbonicus</name>
    <dbReference type="NCBI Taxonomy" id="364589"/>
    <lineage>
        <taxon>Eukaryota</taxon>
        <taxon>Metazoa</taxon>
        <taxon>Chordata</taxon>
        <taxon>Craniata</taxon>
        <taxon>Vertebrata</taxon>
        <taxon>Euteleostomi</taxon>
        <taxon>Archelosauria</taxon>
        <taxon>Archosauria</taxon>
        <taxon>Dinosauria</taxon>
        <taxon>Saurischia</taxon>
        <taxon>Theropoda</taxon>
        <taxon>Coelurosauria</taxon>
        <taxon>Aves</taxon>
        <taxon>Neognathae</taxon>
        <taxon>Neoaves</taxon>
        <taxon>Telluraves</taxon>
        <taxon>Australaves</taxon>
        <taxon>Passeriformes</taxon>
        <taxon>Sylvioidea</taxon>
        <taxon>Zosteropidae</taxon>
        <taxon>Zosterops</taxon>
    </lineage>
</organism>
<reference evidence="2" key="1">
    <citation type="submission" date="2019-04" db="EMBL/GenBank/DDBJ databases">
        <title>Genome assembly of Zosterops borbonicus 15179.</title>
        <authorList>
            <person name="Leroy T."/>
            <person name="Anselmetti Y."/>
            <person name="Tilak M.-K."/>
            <person name="Nabholz B."/>
        </authorList>
    </citation>
    <scope>NUCLEOTIDE SEQUENCE</scope>
    <source>
        <strain evidence="2">HGM_15179</strain>
        <tissue evidence="2">Muscle</tissue>
    </source>
</reference>
<protein>
    <submittedName>
        <fullName evidence="2">Uncharacterized protein</fullName>
    </submittedName>
</protein>
<dbReference type="Proteomes" id="UP000796761">
    <property type="component" value="Unassembled WGS sequence"/>
</dbReference>
<evidence type="ECO:0000313" key="3">
    <source>
        <dbReference type="Proteomes" id="UP000796761"/>
    </source>
</evidence>
<evidence type="ECO:0000313" key="2">
    <source>
        <dbReference type="EMBL" id="TRZ12050.1"/>
    </source>
</evidence>
<gene>
    <name evidence="2" type="ORF">HGM15179_015059</name>
</gene>
<dbReference type="AlphaFoldDB" id="A0A8K1LFH9"/>
<evidence type="ECO:0000256" key="1">
    <source>
        <dbReference type="SAM" id="MobiDB-lite"/>
    </source>
</evidence>
<proteinExistence type="predicted"/>
<dbReference type="OrthoDB" id="10517043at2759"/>
<dbReference type="EMBL" id="SWJQ01000629">
    <property type="protein sequence ID" value="TRZ12050.1"/>
    <property type="molecule type" value="Genomic_DNA"/>
</dbReference>
<sequence length="108" mass="12372">MNSIWRSVTAGVSQEPILCSAMLNTFINDLDGMVPKYGFSKFPGTTKLRVVIDTPNRKVAMQRDLARGKKWTNRNLMKFSSEMQKMHSSAIRKQPHAPVQSRDKLYEK</sequence>
<keyword evidence="3" id="KW-1185">Reference proteome</keyword>
<accession>A0A8K1LFH9</accession>